<evidence type="ECO:0008006" key="10">
    <source>
        <dbReference type="Google" id="ProtNLM"/>
    </source>
</evidence>
<dbReference type="Proteomes" id="UP000440732">
    <property type="component" value="Unassembled WGS sequence"/>
</dbReference>
<feature type="chain" id="PRO_5036165639" description="Secreted protein" evidence="1">
    <location>
        <begin position="29"/>
        <end position="67"/>
    </location>
</feature>
<organism evidence="3 8">
    <name type="scientific">Phytophthora fragariae</name>
    <dbReference type="NCBI Taxonomy" id="53985"/>
    <lineage>
        <taxon>Eukaryota</taxon>
        <taxon>Sar</taxon>
        <taxon>Stramenopiles</taxon>
        <taxon>Oomycota</taxon>
        <taxon>Peronosporomycetes</taxon>
        <taxon>Peronosporales</taxon>
        <taxon>Peronosporaceae</taxon>
        <taxon>Phytophthora</taxon>
    </lineage>
</organism>
<accession>A0A6A3Q3A9</accession>
<evidence type="ECO:0000313" key="9">
    <source>
        <dbReference type="Proteomes" id="UP000486351"/>
    </source>
</evidence>
<evidence type="ECO:0000313" key="5">
    <source>
        <dbReference type="EMBL" id="KAE9286264.1"/>
    </source>
</evidence>
<dbReference type="EMBL" id="QXFY01003952">
    <property type="protein sequence ID" value="KAE9280836.1"/>
    <property type="molecule type" value="Genomic_DNA"/>
</dbReference>
<evidence type="ECO:0000256" key="1">
    <source>
        <dbReference type="SAM" id="SignalP"/>
    </source>
</evidence>
<evidence type="ECO:0000313" key="2">
    <source>
        <dbReference type="EMBL" id="KAE9066786.1"/>
    </source>
</evidence>
<dbReference type="AlphaFoldDB" id="A0A6A3Q3A9"/>
<dbReference type="Proteomes" id="UP000486351">
    <property type="component" value="Unassembled WGS sequence"/>
</dbReference>
<evidence type="ECO:0000313" key="7">
    <source>
        <dbReference type="Proteomes" id="UP000440732"/>
    </source>
</evidence>
<gene>
    <name evidence="5" type="ORF">PF001_g21526</name>
    <name evidence="2" type="ORF">PF006_g30142</name>
    <name evidence="3" type="ORF">PF007_g27881</name>
    <name evidence="4" type="ORF">PF008_g28042</name>
</gene>
<dbReference type="EMBL" id="QXGE01001972">
    <property type="protein sequence ID" value="KAE9286264.1"/>
    <property type="molecule type" value="Genomic_DNA"/>
</dbReference>
<name>A0A6A3Q3A9_9STRA</name>
<proteinExistence type="predicted"/>
<evidence type="ECO:0000313" key="8">
    <source>
        <dbReference type="Proteomes" id="UP000441208"/>
    </source>
</evidence>
<evidence type="ECO:0000313" key="4">
    <source>
        <dbReference type="EMBL" id="KAE9280836.1"/>
    </source>
</evidence>
<dbReference type="EMBL" id="QXGA01005515">
    <property type="protein sequence ID" value="KAE9066786.1"/>
    <property type="molecule type" value="Genomic_DNA"/>
</dbReference>
<feature type="signal peptide" evidence="1">
    <location>
        <begin position="1"/>
        <end position="28"/>
    </location>
</feature>
<keyword evidence="1" id="KW-0732">Signal</keyword>
<sequence length="67" mass="7204">MPLLTLVYRILCLSGCWRSCLLVRQAVARVCRVASGSATYSRVGRTSCAGGWPGTRTCNPRPPGPHS</sequence>
<dbReference type="Proteomes" id="UP000437068">
    <property type="component" value="Unassembled WGS sequence"/>
</dbReference>
<protein>
    <recommendedName>
        <fullName evidence="10">Secreted protein</fullName>
    </recommendedName>
</protein>
<dbReference type="EMBL" id="QXFZ01003629">
    <property type="protein sequence ID" value="KAE9067926.1"/>
    <property type="molecule type" value="Genomic_DNA"/>
</dbReference>
<comment type="caution">
    <text evidence="3">The sequence shown here is derived from an EMBL/GenBank/DDBJ whole genome shotgun (WGS) entry which is preliminary data.</text>
</comment>
<dbReference type="Proteomes" id="UP000441208">
    <property type="component" value="Unassembled WGS sequence"/>
</dbReference>
<reference evidence="6 7" key="1">
    <citation type="submission" date="2018-08" db="EMBL/GenBank/DDBJ databases">
        <title>Genomic investigation of the strawberry pathogen Phytophthora fragariae indicates pathogenicity is determined by transcriptional variation in three key races.</title>
        <authorList>
            <person name="Adams T.M."/>
            <person name="Armitage A.D."/>
            <person name="Sobczyk M.K."/>
            <person name="Bates H.J."/>
            <person name="Dunwell J.M."/>
            <person name="Nellist C.F."/>
            <person name="Harrison R.J."/>
        </authorList>
    </citation>
    <scope>NUCLEOTIDE SEQUENCE [LARGE SCALE GENOMIC DNA]</scope>
    <source>
        <strain evidence="5 6">A4</strain>
        <strain evidence="2 7">NOV-5</strain>
        <strain evidence="3 8">NOV-71</strain>
        <strain evidence="4 9">NOV-77</strain>
    </source>
</reference>
<evidence type="ECO:0000313" key="6">
    <source>
        <dbReference type="Proteomes" id="UP000437068"/>
    </source>
</evidence>
<evidence type="ECO:0000313" key="3">
    <source>
        <dbReference type="EMBL" id="KAE9067926.1"/>
    </source>
</evidence>